<feature type="domain" description="R3H" evidence="8">
    <location>
        <begin position="189"/>
        <end position="255"/>
    </location>
</feature>
<keyword evidence="1 6" id="KW-0963">Cytoplasm</keyword>
<comment type="similarity">
    <text evidence="6">Belongs to the KhpB RNA-binding protein family.</text>
</comment>
<keyword evidence="3 6" id="KW-0133">Cell shape</keyword>
<feature type="region of interest" description="Disordered" evidence="7">
    <location>
        <begin position="260"/>
        <end position="333"/>
    </location>
</feature>
<dbReference type="AlphaFoldDB" id="A0A9D2M2J8"/>
<dbReference type="Gene3D" id="3.30.30.80">
    <property type="entry name" value="probable RNA-binding protein from clostridium symbiosum atcc 14940"/>
    <property type="match status" value="1"/>
</dbReference>
<evidence type="ECO:0000256" key="6">
    <source>
        <dbReference type="HAMAP-Rule" id="MF_00867"/>
    </source>
</evidence>
<dbReference type="Gene3D" id="3.30.1370.50">
    <property type="entry name" value="R3H-like domain"/>
    <property type="match status" value="1"/>
</dbReference>
<dbReference type="SMART" id="SM00393">
    <property type="entry name" value="R3H"/>
    <property type="match status" value="1"/>
</dbReference>
<keyword evidence="5 6" id="KW-0961">Cell wall biogenesis/degradation</keyword>
<evidence type="ECO:0000256" key="2">
    <source>
        <dbReference type="ARBA" id="ARBA00022884"/>
    </source>
</evidence>
<evidence type="ECO:0000256" key="7">
    <source>
        <dbReference type="SAM" id="MobiDB-lite"/>
    </source>
</evidence>
<comment type="subcellular location">
    <subcellularLocation>
        <location evidence="6">Cytoplasm</location>
    </subcellularLocation>
</comment>
<dbReference type="InterPro" id="IPR036867">
    <property type="entry name" value="R3H_dom_sf"/>
</dbReference>
<gene>
    <name evidence="6" type="primary">khpB</name>
    <name evidence="6" type="synonym">eloR</name>
    <name evidence="9" type="ORF">H9943_07665</name>
</gene>
<dbReference type="EMBL" id="DWYA01000062">
    <property type="protein sequence ID" value="HJB40256.1"/>
    <property type="molecule type" value="Genomic_DNA"/>
</dbReference>
<protein>
    <recommendedName>
        <fullName evidence="6">RNA-binding protein KhpB</fullName>
    </recommendedName>
    <alternativeName>
        <fullName evidence="6">RNA-binding protein EloR</fullName>
    </alternativeName>
</protein>
<dbReference type="InterPro" id="IPR039247">
    <property type="entry name" value="KhpB"/>
</dbReference>
<sequence length="333" mass="36951">MREVIATGKTVEEATQRALDELGVSMDEVSVEVLDMPQRKLFRTIPAKVRVTADEPEQPVQEEPKPAPVHEEPVPAPVETAPEPCEAQPEPPAESEQETALSLADCPRLAPVVDYLREICEKMGAPDMEISAVKQGETVILKLTGDKSGMLIGHRGEVMEALSYLCSLVANRGEGEYIKLGLDINHYRNKREENLTALAKRLAEKAARTGKSHTLEPMNPYERRIIHAAVSEVEGVRSESVGEGATRRVVILPEDMDLSTALRRSSGRRSDNRRGSGRSGRDDRSRKPYQKQERREKRAPRRPASADGQPTPLRRTESINDGENLPLFGKVEL</sequence>
<dbReference type="NCBIfam" id="NF041568">
    <property type="entry name" value="Jag_EloR"/>
    <property type="match status" value="1"/>
</dbReference>
<evidence type="ECO:0000313" key="9">
    <source>
        <dbReference type="EMBL" id="HJB40256.1"/>
    </source>
</evidence>
<comment type="function">
    <text evidence="6">A probable RNA chaperone. Forms a complex with KhpA which binds to cellular RNA and controls its expression. Plays a role in peptidoglycan (PG) homeostasis and cell length regulation.</text>
</comment>
<dbReference type="InterPro" id="IPR015946">
    <property type="entry name" value="KH_dom-like_a/b"/>
</dbReference>
<dbReference type="Pfam" id="PF13083">
    <property type="entry name" value="KH_KhpA-B"/>
    <property type="match status" value="1"/>
</dbReference>
<comment type="caution">
    <text evidence="9">The sequence shown here is derived from an EMBL/GenBank/DDBJ whole genome shotgun (WGS) entry which is preliminary data.</text>
</comment>
<dbReference type="InterPro" id="IPR038008">
    <property type="entry name" value="Jag_KH"/>
</dbReference>
<comment type="caution">
    <text evidence="6">Lacks conserved residue(s) required for the propagation of feature annotation.</text>
</comment>
<dbReference type="InterPro" id="IPR001374">
    <property type="entry name" value="R3H_dom"/>
</dbReference>
<comment type="subunit">
    <text evidence="6">Forms a complex with KhpA.</text>
</comment>
<dbReference type="SUPFAM" id="SSF82708">
    <property type="entry name" value="R3H domain"/>
    <property type="match status" value="1"/>
</dbReference>
<dbReference type="Pfam" id="PF14804">
    <property type="entry name" value="Jag_N"/>
    <property type="match status" value="1"/>
</dbReference>
<reference evidence="9" key="1">
    <citation type="journal article" date="2021" name="PeerJ">
        <title>Extensive microbial diversity within the chicken gut microbiome revealed by metagenomics and culture.</title>
        <authorList>
            <person name="Gilroy R."/>
            <person name="Ravi A."/>
            <person name="Getino M."/>
            <person name="Pursley I."/>
            <person name="Horton D.L."/>
            <person name="Alikhan N.F."/>
            <person name="Baker D."/>
            <person name="Gharbi K."/>
            <person name="Hall N."/>
            <person name="Watson M."/>
            <person name="Adriaenssens E.M."/>
            <person name="Foster-Nyarko E."/>
            <person name="Jarju S."/>
            <person name="Secka A."/>
            <person name="Antonio M."/>
            <person name="Oren A."/>
            <person name="Chaudhuri R.R."/>
            <person name="La Ragione R."/>
            <person name="Hildebrand F."/>
            <person name="Pallen M.J."/>
        </authorList>
    </citation>
    <scope>NUCLEOTIDE SEQUENCE</scope>
    <source>
        <strain evidence="9">ChiBcec8-14828</strain>
    </source>
</reference>
<feature type="region of interest" description="Disordered" evidence="7">
    <location>
        <begin position="49"/>
        <end position="102"/>
    </location>
</feature>
<dbReference type="InterPro" id="IPR034079">
    <property type="entry name" value="R3H_KhpB"/>
</dbReference>
<dbReference type="InterPro" id="IPR038247">
    <property type="entry name" value="Jag_N_dom_sf"/>
</dbReference>
<dbReference type="GO" id="GO:0008360">
    <property type="term" value="P:regulation of cell shape"/>
    <property type="evidence" value="ECO:0007669"/>
    <property type="project" value="UniProtKB-KW"/>
</dbReference>
<dbReference type="CDD" id="cd02644">
    <property type="entry name" value="R3H_jag"/>
    <property type="match status" value="1"/>
</dbReference>
<dbReference type="Pfam" id="PF01424">
    <property type="entry name" value="R3H"/>
    <property type="match status" value="1"/>
</dbReference>
<name>A0A9D2M2J8_9FIRM</name>
<evidence type="ECO:0000256" key="1">
    <source>
        <dbReference type="ARBA" id="ARBA00022490"/>
    </source>
</evidence>
<dbReference type="GO" id="GO:0071555">
    <property type="term" value="P:cell wall organization"/>
    <property type="evidence" value="ECO:0007669"/>
    <property type="project" value="UniProtKB-KW"/>
</dbReference>
<dbReference type="PROSITE" id="PS51061">
    <property type="entry name" value="R3H"/>
    <property type="match status" value="1"/>
</dbReference>
<comment type="domain">
    <text evidence="6">Has an N-terminal Jag-N domain and 2 RNA-binding domains (KH and R3H).</text>
</comment>
<dbReference type="Gene3D" id="3.30.300.20">
    <property type="match status" value="1"/>
</dbReference>
<dbReference type="PANTHER" id="PTHR35800:SF1">
    <property type="entry name" value="RNA-BINDING PROTEIN KHPB"/>
    <property type="match status" value="1"/>
</dbReference>
<dbReference type="CDD" id="cd02414">
    <property type="entry name" value="KH-II_Jag"/>
    <property type="match status" value="1"/>
</dbReference>
<evidence type="ECO:0000256" key="4">
    <source>
        <dbReference type="ARBA" id="ARBA00023186"/>
    </source>
</evidence>
<accession>A0A9D2M2J8</accession>
<dbReference type="GO" id="GO:0009252">
    <property type="term" value="P:peptidoglycan biosynthetic process"/>
    <property type="evidence" value="ECO:0007669"/>
    <property type="project" value="UniProtKB-UniRule"/>
</dbReference>
<evidence type="ECO:0000256" key="5">
    <source>
        <dbReference type="ARBA" id="ARBA00023316"/>
    </source>
</evidence>
<keyword evidence="2 6" id="KW-0694">RNA-binding</keyword>
<dbReference type="GO" id="GO:0003723">
    <property type="term" value="F:RNA binding"/>
    <property type="evidence" value="ECO:0007669"/>
    <property type="project" value="UniProtKB-UniRule"/>
</dbReference>
<dbReference type="HAMAP" id="MF_00867">
    <property type="entry name" value="KhpB"/>
    <property type="match status" value="1"/>
</dbReference>
<feature type="compositionally biased region" description="Basic and acidic residues" evidence="7">
    <location>
        <begin position="268"/>
        <end position="296"/>
    </location>
</feature>
<dbReference type="PANTHER" id="PTHR35800">
    <property type="entry name" value="PROTEIN JAG"/>
    <property type="match status" value="1"/>
</dbReference>
<dbReference type="SMART" id="SM01245">
    <property type="entry name" value="Jag_N"/>
    <property type="match status" value="1"/>
</dbReference>
<dbReference type="Proteomes" id="UP000824209">
    <property type="component" value="Unassembled WGS sequence"/>
</dbReference>
<evidence type="ECO:0000313" key="10">
    <source>
        <dbReference type="Proteomes" id="UP000824209"/>
    </source>
</evidence>
<reference evidence="9" key="2">
    <citation type="submission" date="2021-04" db="EMBL/GenBank/DDBJ databases">
        <authorList>
            <person name="Gilroy R."/>
        </authorList>
    </citation>
    <scope>NUCLEOTIDE SEQUENCE</scope>
    <source>
        <strain evidence="9">ChiBcec8-14828</strain>
    </source>
</reference>
<feature type="compositionally biased region" description="Basic and acidic residues" evidence="7">
    <location>
        <begin position="62"/>
        <end position="73"/>
    </location>
</feature>
<organism evidence="9 10">
    <name type="scientific">Candidatus Ruthenibacterium avium</name>
    <dbReference type="NCBI Taxonomy" id="2838751"/>
    <lineage>
        <taxon>Bacteria</taxon>
        <taxon>Bacillati</taxon>
        <taxon>Bacillota</taxon>
        <taxon>Clostridia</taxon>
        <taxon>Eubacteriales</taxon>
        <taxon>Oscillospiraceae</taxon>
        <taxon>Ruthenibacterium</taxon>
    </lineage>
</organism>
<proteinExistence type="inferred from homology"/>
<dbReference type="GO" id="GO:0005737">
    <property type="term" value="C:cytoplasm"/>
    <property type="evidence" value="ECO:0007669"/>
    <property type="project" value="UniProtKB-SubCell"/>
</dbReference>
<keyword evidence="4 6" id="KW-0143">Chaperone</keyword>
<feature type="compositionally biased region" description="Low complexity" evidence="7">
    <location>
        <begin position="77"/>
        <end position="88"/>
    </location>
</feature>
<evidence type="ECO:0000256" key="3">
    <source>
        <dbReference type="ARBA" id="ARBA00022960"/>
    </source>
</evidence>
<dbReference type="InterPro" id="IPR032782">
    <property type="entry name" value="KhpB_N"/>
</dbReference>
<evidence type="ECO:0000259" key="8">
    <source>
        <dbReference type="PROSITE" id="PS51061"/>
    </source>
</evidence>